<dbReference type="AlphaFoldDB" id="A0A365KI16"/>
<sequence>MLFSRKGKLKKEFDEQLISHFFAAKQELQVAKEMEEMSDDYDLYIIAKRKIAESKHLFLLKEARLREVKIK</sequence>
<organism evidence="1 2">
    <name type="scientific">Planococcus halotolerans</name>
    <dbReference type="NCBI Taxonomy" id="2233542"/>
    <lineage>
        <taxon>Bacteria</taxon>
        <taxon>Bacillati</taxon>
        <taxon>Bacillota</taxon>
        <taxon>Bacilli</taxon>
        <taxon>Bacillales</taxon>
        <taxon>Caryophanaceae</taxon>
        <taxon>Planococcus</taxon>
    </lineage>
</organism>
<evidence type="ECO:0000313" key="1">
    <source>
        <dbReference type="EMBL" id="RAZ72771.1"/>
    </source>
</evidence>
<name>A0A365KI16_9BACL</name>
<dbReference type="InterPro" id="IPR019644">
    <property type="entry name" value="DUF2508"/>
</dbReference>
<protein>
    <submittedName>
        <fullName evidence="1">DUF2508 domain-containing protein</fullName>
    </submittedName>
</protein>
<proteinExistence type="predicted"/>
<keyword evidence="2" id="KW-1185">Reference proteome</keyword>
<accession>A0A365KI16</accession>
<dbReference type="EMBL" id="QLZR01000013">
    <property type="protein sequence ID" value="RAZ72771.1"/>
    <property type="molecule type" value="Genomic_DNA"/>
</dbReference>
<reference evidence="1 2" key="1">
    <citation type="submission" date="2018-06" db="EMBL/GenBank/DDBJ databases">
        <title>The draft genome sequences of strains SCU63 and S1.</title>
        <authorList>
            <person name="Gan L."/>
        </authorList>
    </citation>
    <scope>NUCLEOTIDE SEQUENCE [LARGE SCALE GENOMIC DNA]</scope>
    <source>
        <strain evidence="1 2">SCU63</strain>
    </source>
</reference>
<dbReference type="Pfam" id="PF10704">
    <property type="entry name" value="DUF2508"/>
    <property type="match status" value="1"/>
</dbReference>
<dbReference type="Proteomes" id="UP000251002">
    <property type="component" value="Unassembled WGS sequence"/>
</dbReference>
<evidence type="ECO:0000313" key="2">
    <source>
        <dbReference type="Proteomes" id="UP000251002"/>
    </source>
</evidence>
<dbReference type="RefSeq" id="WP_112225064.1">
    <property type="nucleotide sequence ID" value="NZ_CP047673.1"/>
</dbReference>
<comment type="caution">
    <text evidence="1">The sequence shown here is derived from an EMBL/GenBank/DDBJ whole genome shotgun (WGS) entry which is preliminary data.</text>
</comment>
<gene>
    <name evidence="1" type="ORF">DP120_18085</name>
</gene>